<evidence type="ECO:0000256" key="2">
    <source>
        <dbReference type="ARBA" id="ARBA00022898"/>
    </source>
</evidence>
<dbReference type="EMBL" id="SOFS01000040">
    <property type="protein sequence ID" value="TFC17610.1"/>
    <property type="molecule type" value="Genomic_DNA"/>
</dbReference>
<keyword evidence="4" id="KW-0808">Transferase</keyword>
<dbReference type="InterPro" id="IPR000192">
    <property type="entry name" value="Aminotrans_V_dom"/>
</dbReference>
<dbReference type="GO" id="GO:0008483">
    <property type="term" value="F:transaminase activity"/>
    <property type="evidence" value="ECO:0007669"/>
    <property type="project" value="UniProtKB-KW"/>
</dbReference>
<protein>
    <submittedName>
        <fullName evidence="4">Aminotransferase class V-fold PLP-dependent enzyme</fullName>
    </submittedName>
</protein>
<proteinExistence type="predicted"/>
<dbReference type="Proteomes" id="UP000297604">
    <property type="component" value="Unassembled WGS sequence"/>
</dbReference>
<evidence type="ECO:0000259" key="3">
    <source>
        <dbReference type="Pfam" id="PF00266"/>
    </source>
</evidence>
<dbReference type="PANTHER" id="PTHR43586:SF8">
    <property type="entry name" value="CYSTEINE DESULFURASE 1, CHLOROPLASTIC"/>
    <property type="match status" value="1"/>
</dbReference>
<evidence type="ECO:0000313" key="5">
    <source>
        <dbReference type="Proteomes" id="UP000297604"/>
    </source>
</evidence>
<dbReference type="Pfam" id="PF00266">
    <property type="entry name" value="Aminotran_5"/>
    <property type="match status" value="1"/>
</dbReference>
<keyword evidence="2" id="KW-0663">Pyridoxal phosphate</keyword>
<dbReference type="Gene3D" id="3.90.1150.10">
    <property type="entry name" value="Aspartate Aminotransferase, domain 1"/>
    <property type="match status" value="1"/>
</dbReference>
<sequence>MHIFLPDDPGPDGDGVVKRAGLFGRGAAPAAPTAPTGSAAAGRLADFGYLGSREVYLDAACQSLRPQPVIDAVNEYYTSYNACGGRVKYAWGKRVDEEVAATRTAVLARLGLSARSHAVSFTLNTTYGINLLLQQLPQGRFGRVVTSHAEHNSVFLPTMTVAKRLGLPRLVLDRAPDGALVYDPAQLERAVVVVNAASNIDGGTLTNLADLVRDTHARGGIVILDAAQAMAHEHTLLRGTDADAICFSAHKMYGASLGVVVTRIELLRSLEISFVGGGMVTDVRADSFDLVTDDPGALLEPGLQAWGEIIALGRALDWLGHVRPGGLAPHEHIASLSGRLFDGLSAIPGLVVLNHAASPVISVYAPKQDSHRLAVFLSQQQIMVRSGYFCAHHELKERLGLPPLLRFSLGLHSTSADIDRAHDALARLLKGLS</sequence>
<feature type="domain" description="Aminotransferase class V" evidence="3">
    <location>
        <begin position="55"/>
        <end position="420"/>
    </location>
</feature>
<dbReference type="SUPFAM" id="SSF53383">
    <property type="entry name" value="PLP-dependent transferases"/>
    <property type="match status" value="1"/>
</dbReference>
<dbReference type="Gene3D" id="3.40.640.10">
    <property type="entry name" value="Type I PLP-dependent aspartate aminotransferase-like (Major domain)"/>
    <property type="match status" value="1"/>
</dbReference>
<gene>
    <name evidence="4" type="ORF">E3O46_16090</name>
</gene>
<dbReference type="InterPro" id="IPR015422">
    <property type="entry name" value="PyrdxlP-dep_Trfase_small"/>
</dbReference>
<dbReference type="InterPro" id="IPR015421">
    <property type="entry name" value="PyrdxlP-dep_Trfase_major"/>
</dbReference>
<reference evidence="4 5" key="1">
    <citation type="submission" date="2019-03" db="EMBL/GenBank/DDBJ databases">
        <title>Genomics of glacier-inhabiting Cryobacterium strains.</title>
        <authorList>
            <person name="Liu Q."/>
            <person name="Xin Y.-H."/>
        </authorList>
    </citation>
    <scope>NUCLEOTIDE SEQUENCE [LARGE SCALE GENOMIC DNA]</scope>
    <source>
        <strain evidence="4 5">MDB1-5</strain>
    </source>
</reference>
<keyword evidence="4" id="KW-0032">Aminotransferase</keyword>
<dbReference type="RefSeq" id="WP_134562077.1">
    <property type="nucleotide sequence ID" value="NZ_SOFS01000040.1"/>
</dbReference>
<evidence type="ECO:0000313" key="4">
    <source>
        <dbReference type="EMBL" id="TFC17610.1"/>
    </source>
</evidence>
<comment type="caution">
    <text evidence="4">The sequence shown here is derived from an EMBL/GenBank/DDBJ whole genome shotgun (WGS) entry which is preliminary data.</text>
</comment>
<evidence type="ECO:0000256" key="1">
    <source>
        <dbReference type="ARBA" id="ARBA00001933"/>
    </source>
</evidence>
<organism evidence="4 5">
    <name type="scientific">Cryobacterium glucosi</name>
    <dbReference type="NCBI Taxonomy" id="1259175"/>
    <lineage>
        <taxon>Bacteria</taxon>
        <taxon>Bacillati</taxon>
        <taxon>Actinomycetota</taxon>
        <taxon>Actinomycetes</taxon>
        <taxon>Micrococcales</taxon>
        <taxon>Microbacteriaceae</taxon>
        <taxon>Cryobacterium</taxon>
    </lineage>
</organism>
<dbReference type="InterPro" id="IPR015424">
    <property type="entry name" value="PyrdxlP-dep_Trfase"/>
</dbReference>
<dbReference type="PANTHER" id="PTHR43586">
    <property type="entry name" value="CYSTEINE DESULFURASE"/>
    <property type="match status" value="1"/>
</dbReference>
<accession>A0ABY2ILY2</accession>
<keyword evidence="5" id="KW-1185">Reference proteome</keyword>
<name>A0ABY2ILY2_9MICO</name>
<comment type="cofactor">
    <cofactor evidence="1">
        <name>pyridoxal 5'-phosphate</name>
        <dbReference type="ChEBI" id="CHEBI:597326"/>
    </cofactor>
</comment>